<dbReference type="AlphaFoldDB" id="A0A0S4KQF8"/>
<dbReference type="InterPro" id="IPR023173">
    <property type="entry name" value="NADPH_Cyt_P450_Rdtase_alpha"/>
</dbReference>
<evidence type="ECO:0000313" key="7">
    <source>
        <dbReference type="EMBL" id="CUI15165.1"/>
    </source>
</evidence>
<evidence type="ECO:0000256" key="4">
    <source>
        <dbReference type="ARBA" id="ARBA00023002"/>
    </source>
</evidence>
<comment type="cofactor">
    <cofactor evidence="1">
        <name>FAD</name>
        <dbReference type="ChEBI" id="CHEBI:57692"/>
    </cofactor>
</comment>
<gene>
    <name evidence="7" type="ORF">BSAL_27795</name>
</gene>
<keyword evidence="2" id="KW-0285">Flavoprotein</keyword>
<dbReference type="SUPFAM" id="SSF63380">
    <property type="entry name" value="Riboflavin synthase domain-like"/>
    <property type="match status" value="1"/>
</dbReference>
<keyword evidence="8" id="KW-1185">Reference proteome</keyword>
<dbReference type="InterPro" id="IPR001709">
    <property type="entry name" value="Flavoprot_Pyr_Nucl_cyt_Rdtase"/>
</dbReference>
<proteinExistence type="predicted"/>
<dbReference type="OrthoDB" id="1856718at2759"/>
<dbReference type="OMA" id="HYTHRIE"/>
<dbReference type="EMBL" id="CYKH01001850">
    <property type="protein sequence ID" value="CUI15165.1"/>
    <property type="molecule type" value="Genomic_DNA"/>
</dbReference>
<dbReference type="PANTHER" id="PTHR19384">
    <property type="entry name" value="NITRIC OXIDE SYNTHASE-RELATED"/>
    <property type="match status" value="1"/>
</dbReference>
<sequence>MLESLSQDLQHRPVRLVDVLRAKFPKTKSVPFDRLCECLPSLQPRYYSIASDPMSHVDGSLEIFVRLIKGGVASQHLASHPHHVYGFIRKSSFHLPKGRNKPILMIGPGTGIAPLLGFLHRRSAQMRKQQRSGSVQDNGPVWLFHGCRLREHYTHRIEGLVEAHVDSNALQHLFVCFSREETPRGTADRRY</sequence>
<accession>A0A0S4KQF8</accession>
<keyword evidence="3" id="KW-0274">FAD</keyword>
<dbReference type="InterPro" id="IPR039261">
    <property type="entry name" value="FNR_nucleotide-bd"/>
</dbReference>
<evidence type="ECO:0000259" key="6">
    <source>
        <dbReference type="PROSITE" id="PS51384"/>
    </source>
</evidence>
<dbReference type="SUPFAM" id="SSF52343">
    <property type="entry name" value="Ferredoxin reductase-like, C-terminal NADP-linked domain"/>
    <property type="match status" value="1"/>
</dbReference>
<keyword evidence="4" id="KW-0560">Oxidoreductase</keyword>
<dbReference type="EC" id="1.6.2.4" evidence="5"/>
<dbReference type="PRINTS" id="PR00371">
    <property type="entry name" value="FPNCR"/>
</dbReference>
<organism evidence="7 8">
    <name type="scientific">Bodo saltans</name>
    <name type="common">Flagellated protozoan</name>
    <dbReference type="NCBI Taxonomy" id="75058"/>
    <lineage>
        <taxon>Eukaryota</taxon>
        <taxon>Discoba</taxon>
        <taxon>Euglenozoa</taxon>
        <taxon>Kinetoplastea</taxon>
        <taxon>Metakinetoplastina</taxon>
        <taxon>Eubodonida</taxon>
        <taxon>Bodonidae</taxon>
        <taxon>Bodo</taxon>
    </lineage>
</organism>
<evidence type="ECO:0000313" key="8">
    <source>
        <dbReference type="Proteomes" id="UP000051952"/>
    </source>
</evidence>
<dbReference type="GO" id="GO:0010181">
    <property type="term" value="F:FMN binding"/>
    <property type="evidence" value="ECO:0007669"/>
    <property type="project" value="TreeGrafter"/>
</dbReference>
<dbReference type="Proteomes" id="UP000051952">
    <property type="component" value="Unassembled WGS sequence"/>
</dbReference>
<name>A0A0S4KQF8_BODSA</name>
<dbReference type="InterPro" id="IPR001433">
    <property type="entry name" value="OxRdtase_FAD/NAD-bd"/>
</dbReference>
<dbReference type="Gene3D" id="2.40.30.10">
    <property type="entry name" value="Translation factors"/>
    <property type="match status" value="1"/>
</dbReference>
<dbReference type="GO" id="GO:0003958">
    <property type="term" value="F:NADPH-hemoprotein reductase activity"/>
    <property type="evidence" value="ECO:0007669"/>
    <property type="project" value="UniProtKB-EC"/>
</dbReference>
<dbReference type="GO" id="GO:0050660">
    <property type="term" value="F:flavin adenine dinucleotide binding"/>
    <property type="evidence" value="ECO:0007669"/>
    <property type="project" value="TreeGrafter"/>
</dbReference>
<dbReference type="VEuPathDB" id="TriTrypDB:BSAL_27795"/>
<dbReference type="Gene3D" id="1.20.990.10">
    <property type="entry name" value="NADPH-cytochrome p450 Reductase, Chain A, domain 3"/>
    <property type="match status" value="1"/>
</dbReference>
<dbReference type="PROSITE" id="PS51384">
    <property type="entry name" value="FAD_FR"/>
    <property type="match status" value="1"/>
</dbReference>
<dbReference type="Pfam" id="PF00667">
    <property type="entry name" value="FAD_binding_1"/>
    <property type="match status" value="1"/>
</dbReference>
<dbReference type="InterPro" id="IPR017938">
    <property type="entry name" value="Riboflavin_synthase-like_b-brl"/>
</dbReference>
<dbReference type="Gene3D" id="3.40.50.80">
    <property type="entry name" value="Nucleotide-binding domain of ferredoxin-NADP reductase (FNR) module"/>
    <property type="match status" value="1"/>
</dbReference>
<evidence type="ECO:0000256" key="5">
    <source>
        <dbReference type="ARBA" id="ARBA00023797"/>
    </source>
</evidence>
<protein>
    <recommendedName>
        <fullName evidence="5">NADPH--hemoprotein reductase</fullName>
        <ecNumber evidence="5">1.6.2.4</ecNumber>
    </recommendedName>
</protein>
<evidence type="ECO:0000256" key="3">
    <source>
        <dbReference type="ARBA" id="ARBA00022827"/>
    </source>
</evidence>
<dbReference type="Pfam" id="PF00175">
    <property type="entry name" value="NAD_binding_1"/>
    <property type="match status" value="1"/>
</dbReference>
<feature type="non-terminal residue" evidence="7">
    <location>
        <position position="191"/>
    </location>
</feature>
<dbReference type="GO" id="GO:0005829">
    <property type="term" value="C:cytosol"/>
    <property type="evidence" value="ECO:0007669"/>
    <property type="project" value="TreeGrafter"/>
</dbReference>
<evidence type="ECO:0000256" key="2">
    <source>
        <dbReference type="ARBA" id="ARBA00022630"/>
    </source>
</evidence>
<reference evidence="8" key="1">
    <citation type="submission" date="2015-09" db="EMBL/GenBank/DDBJ databases">
        <authorList>
            <consortium name="Pathogen Informatics"/>
        </authorList>
    </citation>
    <scope>NUCLEOTIDE SEQUENCE [LARGE SCALE GENOMIC DNA]</scope>
    <source>
        <strain evidence="8">Lake Konstanz</strain>
    </source>
</reference>
<feature type="domain" description="FAD-binding FR-type" evidence="6">
    <location>
        <begin position="1"/>
        <end position="115"/>
    </location>
</feature>
<evidence type="ECO:0000256" key="1">
    <source>
        <dbReference type="ARBA" id="ARBA00001974"/>
    </source>
</evidence>
<dbReference type="PANTHER" id="PTHR19384:SF17">
    <property type="entry name" value="NADPH--CYTOCHROME P450 REDUCTASE"/>
    <property type="match status" value="1"/>
</dbReference>
<dbReference type="InterPro" id="IPR017927">
    <property type="entry name" value="FAD-bd_FR_type"/>
</dbReference>
<dbReference type="InterPro" id="IPR003097">
    <property type="entry name" value="CysJ-like_FAD-binding"/>
</dbReference>